<dbReference type="Proteomes" id="UP001378960">
    <property type="component" value="Unassembled WGS sequence"/>
</dbReference>
<evidence type="ECO:0000259" key="1">
    <source>
        <dbReference type="Pfam" id="PF14616"/>
    </source>
</evidence>
<comment type="caution">
    <text evidence="2">The sequence shown here is derived from an EMBL/GenBank/DDBJ whole genome shotgun (WGS) entry which is preliminary data.</text>
</comment>
<gene>
    <name evidence="2" type="ORF">DAPK24_001220</name>
</gene>
<organism evidence="2 3">
    <name type="scientific">Pichia kluyveri</name>
    <name type="common">Yeast</name>
    <dbReference type="NCBI Taxonomy" id="36015"/>
    <lineage>
        <taxon>Eukaryota</taxon>
        <taxon>Fungi</taxon>
        <taxon>Dikarya</taxon>
        <taxon>Ascomycota</taxon>
        <taxon>Saccharomycotina</taxon>
        <taxon>Pichiomycetes</taxon>
        <taxon>Pichiales</taxon>
        <taxon>Pichiaceae</taxon>
        <taxon>Pichia</taxon>
    </lineage>
</organism>
<proteinExistence type="predicted"/>
<dbReference type="Pfam" id="PF14616">
    <property type="entry name" value="Rua1_C"/>
    <property type="match status" value="1"/>
</dbReference>
<accession>A0AAV5QX19</accession>
<reference evidence="2 3" key="1">
    <citation type="journal article" date="2023" name="Elife">
        <title>Identification of key yeast species and microbe-microbe interactions impacting larval growth of Drosophila in the wild.</title>
        <authorList>
            <person name="Mure A."/>
            <person name="Sugiura Y."/>
            <person name="Maeda R."/>
            <person name="Honda K."/>
            <person name="Sakurai N."/>
            <person name="Takahashi Y."/>
            <person name="Watada M."/>
            <person name="Katoh T."/>
            <person name="Gotoh A."/>
            <person name="Gotoh Y."/>
            <person name="Taniguchi I."/>
            <person name="Nakamura K."/>
            <person name="Hayashi T."/>
            <person name="Katayama T."/>
            <person name="Uemura T."/>
            <person name="Hattori Y."/>
        </authorList>
    </citation>
    <scope>NUCLEOTIDE SEQUENCE [LARGE SCALE GENOMIC DNA]</scope>
    <source>
        <strain evidence="2 3">PK-24</strain>
    </source>
</reference>
<protein>
    <recommendedName>
        <fullName evidence="1">Transcription regulator Rua1 C-terminal domain-containing protein</fullName>
    </recommendedName>
</protein>
<evidence type="ECO:0000313" key="3">
    <source>
        <dbReference type="Proteomes" id="UP001378960"/>
    </source>
</evidence>
<name>A0AAV5QX19_PICKL</name>
<evidence type="ECO:0000313" key="2">
    <source>
        <dbReference type="EMBL" id="GMM43547.1"/>
    </source>
</evidence>
<sequence>MSFNISDYIIDDTSIEFLFEPSTPQYTTFTPIIESNNLLLPEVSSNNNLINDESEFHDVLYDLEANPEENSTTDLAVETTAETETAPEAVVGEDITTDPVLYVFSSSGTDEFIVFNPSDDISNDQCDTFSTDMNDVDTNEPTSFFNVHQFDQTQQDTVNFLFGSQVEEPAVVEEDNVIELAATPEFENYLNNSDQELHRTMADINESNQFIGNIEEINNSEPSSEISDTTVDPSALVTTVNFSDLTATTNTATQTETPASFFASVIGENPEFLAQFAKNLKPTKTSAKRIMPIFTQLSFARADSYWKIIGRNPQFQFAVSKEEKVLKYLNGITIDKSLLHRKVVASLLPNYLTVKEFAKYEDVDGWIYEQGEQREPDDQISLRWCGQKQNFYQTFVFRYRVNELGTKIDKQNLCPYCPYTDGMDLNCIFHTVADSSYMHHVCKDHGVYTTGNEMSIPIFGKTSKGYVAVCTQCVTPIRLSVDIKANNLNNCLISYFRHCFIKHKNKRQNRDSGDAQKEAKEFKKHKYNLLMETA</sequence>
<dbReference type="EMBL" id="BTGB01000001">
    <property type="protein sequence ID" value="GMM43547.1"/>
    <property type="molecule type" value="Genomic_DNA"/>
</dbReference>
<dbReference type="InterPro" id="IPR028012">
    <property type="entry name" value="Rua1_C"/>
</dbReference>
<dbReference type="AlphaFoldDB" id="A0AAV5QX19"/>
<feature type="domain" description="Transcription regulator Rua1 C-terminal" evidence="1">
    <location>
        <begin position="388"/>
        <end position="500"/>
    </location>
</feature>
<keyword evidence="3" id="KW-1185">Reference proteome</keyword>